<gene>
    <name evidence="2" type="ORF">SAMN04487904_10661</name>
</gene>
<feature type="domain" description="DUF397" evidence="1">
    <location>
        <begin position="8"/>
        <end position="59"/>
    </location>
</feature>
<dbReference type="Pfam" id="PF04149">
    <property type="entry name" value="DUF397"/>
    <property type="match status" value="1"/>
</dbReference>
<organism evidence="2 3">
    <name type="scientific">Actinopolyspora righensis</name>
    <dbReference type="NCBI Taxonomy" id="995060"/>
    <lineage>
        <taxon>Bacteria</taxon>
        <taxon>Bacillati</taxon>
        <taxon>Actinomycetota</taxon>
        <taxon>Actinomycetes</taxon>
        <taxon>Actinopolysporales</taxon>
        <taxon>Actinopolysporaceae</taxon>
        <taxon>Actinopolyspora</taxon>
        <taxon>Actinopolyspora alba group</taxon>
    </lineage>
</organism>
<reference evidence="3" key="1">
    <citation type="submission" date="2016-10" db="EMBL/GenBank/DDBJ databases">
        <authorList>
            <person name="Varghese N."/>
            <person name="Submissions S."/>
        </authorList>
    </citation>
    <scope>NUCLEOTIDE SEQUENCE [LARGE SCALE GENOMIC DNA]</scope>
    <source>
        <strain evidence="3">DSM 45501</strain>
    </source>
</reference>
<dbReference type="AlphaFoldDB" id="A0A1I7A6B6"/>
<dbReference type="InterPro" id="IPR007278">
    <property type="entry name" value="DUF397"/>
</dbReference>
<keyword evidence="3" id="KW-1185">Reference proteome</keyword>
<accession>A0A1I7A6B6</accession>
<sequence>MRDTTAPHWRISSYSNDIGQCVEVGFAETTIAVRDTKNRQGGTLTVSPAAWTGFLDRLKTGGYEQD</sequence>
<protein>
    <recommendedName>
        <fullName evidence="1">DUF397 domain-containing protein</fullName>
    </recommendedName>
</protein>
<evidence type="ECO:0000313" key="3">
    <source>
        <dbReference type="Proteomes" id="UP000199165"/>
    </source>
</evidence>
<dbReference type="Proteomes" id="UP000199165">
    <property type="component" value="Unassembled WGS sequence"/>
</dbReference>
<dbReference type="EMBL" id="FPAT01000006">
    <property type="protein sequence ID" value="SFT70474.1"/>
    <property type="molecule type" value="Genomic_DNA"/>
</dbReference>
<proteinExistence type="predicted"/>
<dbReference type="STRING" id="995060.SAMN04487904_10661"/>
<evidence type="ECO:0000259" key="1">
    <source>
        <dbReference type="Pfam" id="PF04149"/>
    </source>
</evidence>
<dbReference type="RefSeq" id="WP_092977975.1">
    <property type="nucleotide sequence ID" value="NZ_FPAT01000006.1"/>
</dbReference>
<evidence type="ECO:0000313" key="2">
    <source>
        <dbReference type="EMBL" id="SFT70474.1"/>
    </source>
</evidence>
<name>A0A1I7A6B6_9ACTN</name>